<evidence type="ECO:0000256" key="4">
    <source>
        <dbReference type="ARBA" id="ARBA00022989"/>
    </source>
</evidence>
<proteinExistence type="predicted"/>
<evidence type="ECO:0000256" key="2">
    <source>
        <dbReference type="ARBA" id="ARBA00022475"/>
    </source>
</evidence>
<dbReference type="InterPro" id="IPR000276">
    <property type="entry name" value="GPCR_Rhodpsn"/>
</dbReference>
<evidence type="ECO:0000256" key="5">
    <source>
        <dbReference type="ARBA" id="ARBA00023040"/>
    </source>
</evidence>
<feature type="domain" description="G-protein coupled receptors family 1 profile" evidence="11">
    <location>
        <begin position="25"/>
        <end position="262"/>
    </location>
</feature>
<keyword evidence="2" id="KW-1003">Cell membrane</keyword>
<feature type="transmembrane region" description="Helical" evidence="10">
    <location>
        <begin position="46"/>
        <end position="70"/>
    </location>
</feature>
<dbReference type="PANTHER" id="PTHR24246">
    <property type="entry name" value="OLFACTORY RECEPTOR AND ADENOSINE RECEPTOR"/>
    <property type="match status" value="1"/>
</dbReference>
<dbReference type="Pfam" id="PF00001">
    <property type="entry name" value="7tm_1"/>
    <property type="match status" value="1"/>
</dbReference>
<feature type="transmembrane region" description="Helical" evidence="10">
    <location>
        <begin position="157"/>
        <end position="183"/>
    </location>
</feature>
<evidence type="ECO:0000256" key="1">
    <source>
        <dbReference type="ARBA" id="ARBA00004651"/>
    </source>
</evidence>
<dbReference type="Proteomes" id="UP001159427">
    <property type="component" value="Unassembled WGS sequence"/>
</dbReference>
<dbReference type="SUPFAM" id="SSF81321">
    <property type="entry name" value="Family A G protein-coupled receptor-like"/>
    <property type="match status" value="1"/>
</dbReference>
<dbReference type="PANTHER" id="PTHR24246:SF27">
    <property type="entry name" value="ADENOSINE RECEPTOR, ISOFORM A"/>
    <property type="match status" value="1"/>
</dbReference>
<dbReference type="EMBL" id="CALNXI010002956">
    <property type="protein sequence ID" value="CAH3191583.1"/>
    <property type="molecule type" value="Genomic_DNA"/>
</dbReference>
<dbReference type="Gene3D" id="1.20.1070.10">
    <property type="entry name" value="Rhodopsin 7-helix transmembrane proteins"/>
    <property type="match status" value="1"/>
</dbReference>
<accession>A0ABN8SIV8</accession>
<feature type="transmembrane region" description="Helical" evidence="10">
    <location>
        <begin position="123"/>
        <end position="145"/>
    </location>
</feature>
<reference evidence="12 13" key="1">
    <citation type="submission" date="2022-05" db="EMBL/GenBank/DDBJ databases">
        <authorList>
            <consortium name="Genoscope - CEA"/>
            <person name="William W."/>
        </authorList>
    </citation>
    <scope>NUCLEOTIDE SEQUENCE [LARGE SCALE GENOMIC DNA]</scope>
</reference>
<protein>
    <recommendedName>
        <fullName evidence="11">G-protein coupled receptors family 1 profile domain-containing protein</fullName>
    </recommendedName>
</protein>
<comment type="caution">
    <text evidence="12">The sequence shown here is derived from an EMBL/GenBank/DDBJ whole genome shotgun (WGS) entry which is preliminary data.</text>
</comment>
<evidence type="ECO:0000256" key="9">
    <source>
        <dbReference type="ARBA" id="ARBA00023224"/>
    </source>
</evidence>
<keyword evidence="7" id="KW-0675">Receptor</keyword>
<evidence type="ECO:0000256" key="6">
    <source>
        <dbReference type="ARBA" id="ARBA00023136"/>
    </source>
</evidence>
<keyword evidence="9" id="KW-0807">Transducer</keyword>
<sequence>MLATQLDCIAWLVVDIIKLLAIIVLNIITVTVFVKQRQLQRRSTYLVIHLAIIDLLVGAVSSPVIFSHLFEHYCGLWKVDIKIFPALVEFFPTASIVNLAFISLERLHATFFPFKHRETKKSVYVVVIATIWLLTSLREILQYVLDQKDGNSNPTRSFTVLSLVIYTLASLFVVCLSYIAIFIKVRFSPIAQHHGANNRERRLTVTLLMVTLASLLTWLPAIIFKLVRVWDNSAIPSRSLFFIDKTLAFLVGVNSMVNPIVYAVRMPEFRASFRKIFCKAPSHTPQANFPLRNP</sequence>
<dbReference type="PROSITE" id="PS50262">
    <property type="entry name" value="G_PROTEIN_RECEP_F1_2"/>
    <property type="match status" value="1"/>
</dbReference>
<keyword evidence="5" id="KW-0297">G-protein coupled receptor</keyword>
<keyword evidence="4 10" id="KW-1133">Transmembrane helix</keyword>
<dbReference type="InterPro" id="IPR017452">
    <property type="entry name" value="GPCR_Rhodpsn_7TM"/>
</dbReference>
<dbReference type="SMART" id="SM01381">
    <property type="entry name" value="7TM_GPCR_Srsx"/>
    <property type="match status" value="1"/>
</dbReference>
<feature type="transmembrane region" description="Helical" evidence="10">
    <location>
        <begin position="82"/>
        <end position="102"/>
    </location>
</feature>
<evidence type="ECO:0000256" key="3">
    <source>
        <dbReference type="ARBA" id="ARBA00022692"/>
    </source>
</evidence>
<evidence type="ECO:0000256" key="8">
    <source>
        <dbReference type="ARBA" id="ARBA00023180"/>
    </source>
</evidence>
<name>A0ABN8SIV8_9CNID</name>
<keyword evidence="8" id="KW-0325">Glycoprotein</keyword>
<keyword evidence="3 10" id="KW-0812">Transmembrane</keyword>
<feature type="transmembrane region" description="Helical" evidence="10">
    <location>
        <begin position="12"/>
        <end position="34"/>
    </location>
</feature>
<feature type="transmembrane region" description="Helical" evidence="10">
    <location>
        <begin position="247"/>
        <end position="264"/>
    </location>
</feature>
<keyword evidence="13" id="KW-1185">Reference proteome</keyword>
<gene>
    <name evidence="12" type="ORF">PEVE_00022101</name>
</gene>
<organism evidence="12 13">
    <name type="scientific">Porites evermanni</name>
    <dbReference type="NCBI Taxonomy" id="104178"/>
    <lineage>
        <taxon>Eukaryota</taxon>
        <taxon>Metazoa</taxon>
        <taxon>Cnidaria</taxon>
        <taxon>Anthozoa</taxon>
        <taxon>Hexacorallia</taxon>
        <taxon>Scleractinia</taxon>
        <taxon>Fungiina</taxon>
        <taxon>Poritidae</taxon>
        <taxon>Porites</taxon>
    </lineage>
</organism>
<evidence type="ECO:0000313" key="13">
    <source>
        <dbReference type="Proteomes" id="UP001159427"/>
    </source>
</evidence>
<evidence type="ECO:0000256" key="7">
    <source>
        <dbReference type="ARBA" id="ARBA00023170"/>
    </source>
</evidence>
<feature type="transmembrane region" description="Helical" evidence="10">
    <location>
        <begin position="203"/>
        <end position="227"/>
    </location>
</feature>
<keyword evidence="6 10" id="KW-0472">Membrane</keyword>
<evidence type="ECO:0000259" key="11">
    <source>
        <dbReference type="PROSITE" id="PS50262"/>
    </source>
</evidence>
<dbReference type="PRINTS" id="PR00237">
    <property type="entry name" value="GPCRRHODOPSN"/>
</dbReference>
<evidence type="ECO:0000313" key="12">
    <source>
        <dbReference type="EMBL" id="CAH3191583.1"/>
    </source>
</evidence>
<evidence type="ECO:0000256" key="10">
    <source>
        <dbReference type="SAM" id="Phobius"/>
    </source>
</evidence>
<comment type="subcellular location">
    <subcellularLocation>
        <location evidence="1">Cell membrane</location>
        <topology evidence="1">Multi-pass membrane protein</topology>
    </subcellularLocation>
</comment>